<dbReference type="PANTHER" id="PTHR46749:SF1">
    <property type="entry name" value="COMPLEX III ASSEMBLY FACTOR LYRM7"/>
    <property type="match status" value="1"/>
</dbReference>
<dbReference type="FunCoup" id="K2SCQ5">
    <property type="interactions" value="13"/>
</dbReference>
<evidence type="ECO:0000256" key="3">
    <source>
        <dbReference type="ARBA" id="ARBA00011589"/>
    </source>
</evidence>
<keyword evidence="5" id="KW-0809">Transit peptide</keyword>
<dbReference type="STRING" id="1126212.K2SCQ5"/>
<dbReference type="GO" id="GO:0044183">
    <property type="term" value="F:protein folding chaperone"/>
    <property type="evidence" value="ECO:0007669"/>
    <property type="project" value="TreeGrafter"/>
</dbReference>
<keyword evidence="7" id="KW-0143">Chaperone</keyword>
<dbReference type="EMBL" id="AHHD01000094">
    <property type="protein sequence ID" value="EKG20189.1"/>
    <property type="molecule type" value="Genomic_DNA"/>
</dbReference>
<dbReference type="HOGENOM" id="CLU_147114_2_2_1"/>
<dbReference type="PANTHER" id="PTHR46749">
    <property type="entry name" value="COMPLEX III ASSEMBLY FACTOR LYRM7"/>
    <property type="match status" value="1"/>
</dbReference>
<evidence type="ECO:0000256" key="6">
    <source>
        <dbReference type="ARBA" id="ARBA00023128"/>
    </source>
</evidence>
<sequence>MALAAYRNILRATRLAFQGDLAIMNAARAKARDDFDASRALEPNGVDAQKQVAHANEVAKILRENVVQGQANEDGRYKLRIHEHTERGDNESIKQNKGKNTLAGVQALLPVLNAANAF</sequence>
<evidence type="ECO:0000256" key="2">
    <source>
        <dbReference type="ARBA" id="ARBA00009949"/>
    </source>
</evidence>
<comment type="similarity">
    <text evidence="2">Belongs to the complex I LYR family. MZM1 subfamily.</text>
</comment>
<dbReference type="GO" id="GO:0034551">
    <property type="term" value="P:mitochondrial respiratory chain complex III assembly"/>
    <property type="evidence" value="ECO:0007669"/>
    <property type="project" value="InterPro"/>
</dbReference>
<dbReference type="OrthoDB" id="529194at2759"/>
<evidence type="ECO:0000256" key="8">
    <source>
        <dbReference type="ARBA" id="ARBA00025268"/>
    </source>
</evidence>
<dbReference type="GO" id="GO:0005759">
    <property type="term" value="C:mitochondrial matrix"/>
    <property type="evidence" value="ECO:0007669"/>
    <property type="project" value="UniProtKB-SubCell"/>
</dbReference>
<dbReference type="InterPro" id="IPR050435">
    <property type="entry name" value="MZM1/LYRM7"/>
</dbReference>
<organism evidence="9 10">
    <name type="scientific">Macrophomina phaseolina (strain MS6)</name>
    <name type="common">Charcoal rot fungus</name>
    <dbReference type="NCBI Taxonomy" id="1126212"/>
    <lineage>
        <taxon>Eukaryota</taxon>
        <taxon>Fungi</taxon>
        <taxon>Dikarya</taxon>
        <taxon>Ascomycota</taxon>
        <taxon>Pezizomycotina</taxon>
        <taxon>Dothideomycetes</taxon>
        <taxon>Dothideomycetes incertae sedis</taxon>
        <taxon>Botryosphaeriales</taxon>
        <taxon>Botryosphaeriaceae</taxon>
        <taxon>Macrophomina</taxon>
    </lineage>
</organism>
<evidence type="ECO:0000256" key="4">
    <source>
        <dbReference type="ARBA" id="ARBA00015108"/>
    </source>
</evidence>
<protein>
    <recommendedName>
        <fullName evidence="4">Mitochondrial zinc maintenance protein 1, mitochondrial</fullName>
    </recommendedName>
</protein>
<keyword evidence="6" id="KW-0496">Mitochondrion</keyword>
<evidence type="ECO:0000313" key="9">
    <source>
        <dbReference type="EMBL" id="EKG20189.1"/>
    </source>
</evidence>
<comment type="subunit">
    <text evidence="3">Interacts with RIP1.</text>
</comment>
<evidence type="ECO:0000256" key="5">
    <source>
        <dbReference type="ARBA" id="ARBA00022946"/>
    </source>
</evidence>
<dbReference type="InParanoid" id="K2SCQ5"/>
<dbReference type="CDD" id="cd20267">
    <property type="entry name" value="Complex1_LYR_LYRM7"/>
    <property type="match status" value="1"/>
</dbReference>
<gene>
    <name evidence="9" type="ORF">MPH_02546</name>
</gene>
<dbReference type="VEuPathDB" id="FungiDB:MPH_02546"/>
<dbReference type="AlphaFoldDB" id="K2SCQ5"/>
<evidence type="ECO:0000256" key="7">
    <source>
        <dbReference type="ARBA" id="ARBA00023186"/>
    </source>
</evidence>
<comment type="caution">
    <text evidence="9">The sequence shown here is derived from an EMBL/GenBank/DDBJ whole genome shotgun (WGS) entry which is preliminary data.</text>
</comment>
<accession>K2SCQ5</accession>
<name>K2SCQ5_MACPH</name>
<evidence type="ECO:0000256" key="1">
    <source>
        <dbReference type="ARBA" id="ARBA00004305"/>
    </source>
</evidence>
<comment type="function">
    <text evidence="8">Assembly factor required for Rieske Fe-S protein RIP1 incorporation into the cytochrome b-c1 (CIII) complex. Functions as a chaperone, binding to this subunit within the mitochondrial matrix and stabilizing it prior to its translocation and insertion into the late CIII dimeric intermediate within the mitochondrial inner membrane. Modulates the mitochondrial matrix zinc pool.</text>
</comment>
<dbReference type="Proteomes" id="UP000007129">
    <property type="component" value="Unassembled WGS sequence"/>
</dbReference>
<proteinExistence type="inferred from homology"/>
<dbReference type="eggNOG" id="ENOG502S6EF">
    <property type="taxonomic scope" value="Eukaryota"/>
</dbReference>
<evidence type="ECO:0000313" key="10">
    <source>
        <dbReference type="Proteomes" id="UP000007129"/>
    </source>
</evidence>
<dbReference type="InterPro" id="IPR045298">
    <property type="entry name" value="Complex1_LYR_LYRM7"/>
</dbReference>
<comment type="subcellular location">
    <subcellularLocation>
        <location evidence="1">Mitochondrion matrix</location>
    </subcellularLocation>
</comment>
<reference evidence="9 10" key="1">
    <citation type="journal article" date="2012" name="BMC Genomics">
        <title>Tools to kill: Genome of one of the most destructive plant pathogenic fungi Macrophomina phaseolina.</title>
        <authorList>
            <person name="Islam M.S."/>
            <person name="Haque M.S."/>
            <person name="Islam M.M."/>
            <person name="Emdad E.M."/>
            <person name="Halim A."/>
            <person name="Hossen Q.M.M."/>
            <person name="Hossain M.Z."/>
            <person name="Ahmed B."/>
            <person name="Rahim S."/>
            <person name="Rahman M.S."/>
            <person name="Alam M.M."/>
            <person name="Hou S."/>
            <person name="Wan X."/>
            <person name="Saito J.A."/>
            <person name="Alam M."/>
        </authorList>
    </citation>
    <scope>NUCLEOTIDE SEQUENCE [LARGE SCALE GENOMIC DNA]</scope>
    <source>
        <strain evidence="9 10">MS6</strain>
    </source>
</reference>